<proteinExistence type="predicted"/>
<organism evidence="3">
    <name type="scientific">viral metagenome</name>
    <dbReference type="NCBI Taxonomy" id="1070528"/>
    <lineage>
        <taxon>unclassified sequences</taxon>
        <taxon>metagenomes</taxon>
        <taxon>organismal metagenomes</taxon>
    </lineage>
</organism>
<sequence>MLDILNNHKLFLGIMLILVNVGSRHFIDELSDDPKVYERNILLRRIAIFAVCFVGTRDLVYSLLLTAGFIIIAQGTSSRSREGFEESKKEKMCSAHEKMKPLAEEED</sequence>
<name>A0A6C0JHR2_9ZZZZ</name>
<evidence type="ECO:0000256" key="1">
    <source>
        <dbReference type="SAM" id="MobiDB-lite"/>
    </source>
</evidence>
<feature type="compositionally biased region" description="Basic and acidic residues" evidence="1">
    <location>
        <begin position="79"/>
        <end position="107"/>
    </location>
</feature>
<dbReference type="EMBL" id="MN740401">
    <property type="protein sequence ID" value="QHU04521.1"/>
    <property type="molecule type" value="Genomic_DNA"/>
</dbReference>
<feature type="transmembrane region" description="Helical" evidence="2">
    <location>
        <begin position="47"/>
        <end position="72"/>
    </location>
</feature>
<dbReference type="AlphaFoldDB" id="A0A6C0JHR2"/>
<accession>A0A6C0JHR2</accession>
<feature type="transmembrane region" description="Helical" evidence="2">
    <location>
        <begin position="10"/>
        <end position="27"/>
    </location>
</feature>
<feature type="region of interest" description="Disordered" evidence="1">
    <location>
        <begin position="76"/>
        <end position="107"/>
    </location>
</feature>
<protein>
    <submittedName>
        <fullName evidence="3">Uncharacterized protein</fullName>
    </submittedName>
</protein>
<keyword evidence="2" id="KW-0812">Transmembrane</keyword>
<evidence type="ECO:0000313" key="3">
    <source>
        <dbReference type="EMBL" id="QHU04521.1"/>
    </source>
</evidence>
<keyword evidence="2" id="KW-0472">Membrane</keyword>
<keyword evidence="2" id="KW-1133">Transmembrane helix</keyword>
<evidence type="ECO:0000256" key="2">
    <source>
        <dbReference type="SAM" id="Phobius"/>
    </source>
</evidence>
<reference evidence="3" key="1">
    <citation type="journal article" date="2020" name="Nature">
        <title>Giant virus diversity and host interactions through global metagenomics.</title>
        <authorList>
            <person name="Schulz F."/>
            <person name="Roux S."/>
            <person name="Paez-Espino D."/>
            <person name="Jungbluth S."/>
            <person name="Walsh D.A."/>
            <person name="Denef V.J."/>
            <person name="McMahon K.D."/>
            <person name="Konstantinidis K.T."/>
            <person name="Eloe-Fadrosh E.A."/>
            <person name="Kyrpides N.C."/>
            <person name="Woyke T."/>
        </authorList>
    </citation>
    <scope>NUCLEOTIDE SEQUENCE</scope>
    <source>
        <strain evidence="3">GVMAG-M-3300027708-51</strain>
    </source>
</reference>